<evidence type="ECO:0000313" key="6">
    <source>
        <dbReference type="Proteomes" id="UP001176210"/>
    </source>
</evidence>
<dbReference type="Pfam" id="PF01381">
    <property type="entry name" value="HTH_3"/>
    <property type="match status" value="1"/>
</dbReference>
<dbReference type="SMART" id="SM00530">
    <property type="entry name" value="HTH_XRE"/>
    <property type="match status" value="1"/>
</dbReference>
<dbReference type="PROSITE" id="PS50943">
    <property type="entry name" value="HTH_CROC1"/>
    <property type="match status" value="1"/>
</dbReference>
<dbReference type="RefSeq" id="WP_196968065.1">
    <property type="nucleotide sequence ID" value="NZ_JACDQV010000001.1"/>
</dbReference>
<name>A0ABT7HW28_MAMSC</name>
<keyword evidence="1" id="KW-0805">Transcription regulation</keyword>
<reference evidence="5" key="1">
    <citation type="submission" date="2022-09" db="EMBL/GenBank/DDBJ databases">
        <authorList>
            <person name="De Moura G.S."/>
            <person name="Carvalho E."/>
            <person name="Ramos Sanchez E.M."/>
            <person name="Sellera F.P."/>
            <person name="Marques M.F.S."/>
            <person name="Heinemann M.B."/>
            <person name="De Vliegher S."/>
            <person name="Souza F.N."/>
            <person name="Mota R.A."/>
        </authorList>
    </citation>
    <scope>NUCLEOTIDE SEQUENCE</scope>
    <source>
        <strain evidence="5">BR656</strain>
    </source>
</reference>
<evidence type="ECO:0000256" key="3">
    <source>
        <dbReference type="ARBA" id="ARBA00023163"/>
    </source>
</evidence>
<dbReference type="CDD" id="cd00093">
    <property type="entry name" value="HTH_XRE"/>
    <property type="match status" value="1"/>
</dbReference>
<reference evidence="5" key="2">
    <citation type="journal article" date="2023" name="Vet. Microbiol.">
        <title>Emergence of livestock-associated Mammaliicoccus sciuri ST71 co-harbouring mecA and mecC genes in Brazil.</title>
        <authorList>
            <person name="de Moura G.S."/>
            <person name="de Carvalho E."/>
            <person name="Ramos Sanchez E.M."/>
            <person name="Sellera F.P."/>
            <person name="Marques M.F.S."/>
            <person name="Heinemann M.B."/>
            <person name="De Vliegher S."/>
            <person name="Souza F.N."/>
            <person name="Mota R.A."/>
        </authorList>
    </citation>
    <scope>NUCLEOTIDE SEQUENCE</scope>
    <source>
        <strain evidence="5">BR656</strain>
    </source>
</reference>
<accession>A0ABT7HW28</accession>
<dbReference type="EMBL" id="JAPNQM010000001">
    <property type="protein sequence ID" value="MDL0116258.1"/>
    <property type="molecule type" value="Genomic_DNA"/>
</dbReference>
<dbReference type="SUPFAM" id="SSF47413">
    <property type="entry name" value="lambda repressor-like DNA-binding domains"/>
    <property type="match status" value="1"/>
</dbReference>
<gene>
    <name evidence="5" type="ORF">OWO77_04655</name>
</gene>
<proteinExistence type="predicted"/>
<dbReference type="PANTHER" id="PTHR40661">
    <property type="match status" value="1"/>
</dbReference>
<dbReference type="Gene3D" id="1.10.260.40">
    <property type="entry name" value="lambda repressor-like DNA-binding domains"/>
    <property type="match status" value="1"/>
</dbReference>
<dbReference type="InterPro" id="IPR001387">
    <property type="entry name" value="Cro/C1-type_HTH"/>
</dbReference>
<dbReference type="InterPro" id="IPR010982">
    <property type="entry name" value="Lambda_DNA-bd_dom_sf"/>
</dbReference>
<organism evidence="5 6">
    <name type="scientific">Mammaliicoccus sciuri</name>
    <name type="common">Staphylococcus sciuri</name>
    <dbReference type="NCBI Taxonomy" id="1296"/>
    <lineage>
        <taxon>Bacteria</taxon>
        <taxon>Bacillati</taxon>
        <taxon>Bacillota</taxon>
        <taxon>Bacilli</taxon>
        <taxon>Bacillales</taxon>
        <taxon>Staphylococcaceae</taxon>
        <taxon>Mammaliicoccus</taxon>
    </lineage>
</organism>
<evidence type="ECO:0000313" key="5">
    <source>
        <dbReference type="EMBL" id="MDL0116258.1"/>
    </source>
</evidence>
<keyword evidence="6" id="KW-1185">Reference proteome</keyword>
<evidence type="ECO:0000259" key="4">
    <source>
        <dbReference type="PROSITE" id="PS50943"/>
    </source>
</evidence>
<evidence type="ECO:0000256" key="2">
    <source>
        <dbReference type="ARBA" id="ARBA00023125"/>
    </source>
</evidence>
<evidence type="ECO:0000256" key="1">
    <source>
        <dbReference type="ARBA" id="ARBA00023015"/>
    </source>
</evidence>
<comment type="caution">
    <text evidence="5">The sequence shown here is derived from an EMBL/GenBank/DDBJ whole genome shotgun (WGS) entry which is preliminary data.</text>
</comment>
<sequence length="111" mass="13149">MNENNARKILSRNLQRLMNQHNIDQKELAEAIGVSQPTVSNWIQQTKYPRIKKIQQLADYFNVPKSTLIEDKDNYDTPKTTAFHLDGKDLTKEELEDVQKYIDFIREKRNK</sequence>
<keyword evidence="3" id="KW-0804">Transcription</keyword>
<protein>
    <submittedName>
        <fullName evidence="5">Helix-turn-helix transcriptional regulator</fullName>
    </submittedName>
</protein>
<keyword evidence="2" id="KW-0238">DNA-binding</keyword>
<dbReference type="Proteomes" id="UP001176210">
    <property type="component" value="Unassembled WGS sequence"/>
</dbReference>
<feature type="domain" description="HTH cro/C1-type" evidence="4">
    <location>
        <begin position="14"/>
        <end position="68"/>
    </location>
</feature>
<dbReference type="PANTHER" id="PTHR40661:SF1">
    <property type="entry name" value="HTH CRO_C1-TYPE DOMAIN-CONTAINING PROTEIN"/>
    <property type="match status" value="1"/>
</dbReference>